<dbReference type="Proteomes" id="UP000292957">
    <property type="component" value="Unassembled WGS sequence"/>
</dbReference>
<name>A0A4Q9MUJ4_9APHY</name>
<dbReference type="AlphaFoldDB" id="A0A4Q9MUJ4"/>
<sequence>MSANPKPQTTSNQFPELEELLESIYKSRVPGTPHSPAAPNSARVKTVQTSRREQRMKFAGLELVPNCAHKMWLQSHYGGVPCEICEATMPKHYFTCQKCRMDACGKCGPGIELGTLTGRRF</sequence>
<gene>
    <name evidence="1" type="ORF">BD311DRAFT_752453</name>
</gene>
<protein>
    <submittedName>
        <fullName evidence="1">Uncharacterized protein</fullName>
    </submittedName>
</protein>
<evidence type="ECO:0000313" key="1">
    <source>
        <dbReference type="EMBL" id="TBU31365.1"/>
    </source>
</evidence>
<accession>A0A4Q9MUJ4</accession>
<dbReference type="EMBL" id="ML143399">
    <property type="protein sequence ID" value="TBU31365.1"/>
    <property type="molecule type" value="Genomic_DNA"/>
</dbReference>
<proteinExistence type="predicted"/>
<reference evidence="1" key="1">
    <citation type="submission" date="2019-01" db="EMBL/GenBank/DDBJ databases">
        <title>Draft genome sequences of three monokaryotic isolates of the white-rot basidiomycete fungus Dichomitus squalens.</title>
        <authorList>
            <consortium name="DOE Joint Genome Institute"/>
            <person name="Lopez S.C."/>
            <person name="Andreopoulos B."/>
            <person name="Pangilinan J."/>
            <person name="Lipzen A."/>
            <person name="Riley R."/>
            <person name="Ahrendt S."/>
            <person name="Ng V."/>
            <person name="Barry K."/>
            <person name="Daum C."/>
            <person name="Grigoriev I.V."/>
            <person name="Hilden K.S."/>
            <person name="Makela M.R."/>
            <person name="de Vries R.P."/>
        </authorList>
    </citation>
    <scope>NUCLEOTIDE SEQUENCE [LARGE SCALE GENOMIC DNA]</scope>
    <source>
        <strain evidence="1">OM18370.1</strain>
    </source>
</reference>
<organism evidence="1">
    <name type="scientific">Dichomitus squalens</name>
    <dbReference type="NCBI Taxonomy" id="114155"/>
    <lineage>
        <taxon>Eukaryota</taxon>
        <taxon>Fungi</taxon>
        <taxon>Dikarya</taxon>
        <taxon>Basidiomycota</taxon>
        <taxon>Agaricomycotina</taxon>
        <taxon>Agaricomycetes</taxon>
        <taxon>Polyporales</taxon>
        <taxon>Polyporaceae</taxon>
        <taxon>Dichomitus</taxon>
    </lineage>
</organism>